<reference evidence="2 3" key="1">
    <citation type="submission" date="2015-04" db="EMBL/GenBank/DDBJ databases">
        <title>Complete genome sequence of Schizopora paradoxa KUC8140, a cosmopolitan wood degrader in East Asia.</title>
        <authorList>
            <consortium name="DOE Joint Genome Institute"/>
            <person name="Min B."/>
            <person name="Park H."/>
            <person name="Jang Y."/>
            <person name="Kim J.-J."/>
            <person name="Kim K.H."/>
            <person name="Pangilinan J."/>
            <person name="Lipzen A."/>
            <person name="Riley R."/>
            <person name="Grigoriev I.V."/>
            <person name="Spatafora J.W."/>
            <person name="Choi I.-G."/>
        </authorList>
    </citation>
    <scope>NUCLEOTIDE SEQUENCE [LARGE SCALE GENOMIC DNA]</scope>
    <source>
        <strain evidence="2 3">KUC8140</strain>
    </source>
</reference>
<dbReference type="OrthoDB" id="1668230at2759"/>
<evidence type="ECO:0000313" key="3">
    <source>
        <dbReference type="Proteomes" id="UP000053477"/>
    </source>
</evidence>
<dbReference type="InParanoid" id="A0A0H2S2S5"/>
<dbReference type="InterPro" id="IPR001245">
    <property type="entry name" value="Ser-Thr/Tyr_kinase_cat_dom"/>
</dbReference>
<dbReference type="Pfam" id="PF00069">
    <property type="entry name" value="Pkinase"/>
    <property type="match status" value="1"/>
</dbReference>
<dbReference type="PROSITE" id="PS00108">
    <property type="entry name" value="PROTEIN_KINASE_ST"/>
    <property type="match status" value="1"/>
</dbReference>
<dbReference type="PRINTS" id="PR00109">
    <property type="entry name" value="TYRKINASE"/>
</dbReference>
<dbReference type="PANTHER" id="PTHR44329">
    <property type="entry name" value="SERINE/THREONINE-PROTEIN KINASE TNNI3K-RELATED"/>
    <property type="match status" value="1"/>
</dbReference>
<feature type="domain" description="Protein kinase" evidence="1">
    <location>
        <begin position="28"/>
        <end position="296"/>
    </location>
</feature>
<dbReference type="Proteomes" id="UP000053477">
    <property type="component" value="Unassembled WGS sequence"/>
</dbReference>
<dbReference type="PROSITE" id="PS50011">
    <property type="entry name" value="PROTEIN_KINASE_DOM"/>
    <property type="match status" value="1"/>
</dbReference>
<keyword evidence="3" id="KW-1185">Reference proteome</keyword>
<dbReference type="InterPro" id="IPR051681">
    <property type="entry name" value="Ser/Thr_Kinases-Pseudokinases"/>
</dbReference>
<dbReference type="AlphaFoldDB" id="A0A0H2S2S5"/>
<dbReference type="SMART" id="SM00220">
    <property type="entry name" value="S_TKc"/>
    <property type="match status" value="1"/>
</dbReference>
<dbReference type="EMBL" id="KQ085897">
    <property type="protein sequence ID" value="KLO18177.1"/>
    <property type="molecule type" value="Genomic_DNA"/>
</dbReference>
<dbReference type="InterPro" id="IPR000719">
    <property type="entry name" value="Prot_kinase_dom"/>
</dbReference>
<evidence type="ECO:0000259" key="1">
    <source>
        <dbReference type="PROSITE" id="PS50011"/>
    </source>
</evidence>
<name>A0A0H2S2S5_9AGAM</name>
<dbReference type="STRING" id="27342.A0A0H2S2S5"/>
<accession>A0A0H2S2S5</accession>
<keyword evidence="2" id="KW-0418">Kinase</keyword>
<dbReference type="GO" id="GO:0005524">
    <property type="term" value="F:ATP binding"/>
    <property type="evidence" value="ECO:0007669"/>
    <property type="project" value="InterPro"/>
</dbReference>
<protein>
    <submittedName>
        <fullName evidence="2">Kinase-like protein</fullName>
    </submittedName>
</protein>
<dbReference type="Gene3D" id="1.10.510.10">
    <property type="entry name" value="Transferase(Phosphotransferase) domain 1"/>
    <property type="match status" value="1"/>
</dbReference>
<dbReference type="InterPro" id="IPR008271">
    <property type="entry name" value="Ser/Thr_kinase_AS"/>
</dbReference>
<dbReference type="PANTHER" id="PTHR44329:SF214">
    <property type="entry name" value="PROTEIN KINASE DOMAIN-CONTAINING PROTEIN"/>
    <property type="match status" value="1"/>
</dbReference>
<gene>
    <name evidence="2" type="ORF">SCHPADRAFT_132284</name>
</gene>
<dbReference type="GO" id="GO:0004674">
    <property type="term" value="F:protein serine/threonine kinase activity"/>
    <property type="evidence" value="ECO:0007669"/>
    <property type="project" value="TreeGrafter"/>
</dbReference>
<organism evidence="2 3">
    <name type="scientific">Schizopora paradoxa</name>
    <dbReference type="NCBI Taxonomy" id="27342"/>
    <lineage>
        <taxon>Eukaryota</taxon>
        <taxon>Fungi</taxon>
        <taxon>Dikarya</taxon>
        <taxon>Basidiomycota</taxon>
        <taxon>Agaricomycotina</taxon>
        <taxon>Agaricomycetes</taxon>
        <taxon>Hymenochaetales</taxon>
        <taxon>Schizoporaceae</taxon>
        <taxon>Schizopora</taxon>
    </lineage>
</organism>
<dbReference type="InterPro" id="IPR011009">
    <property type="entry name" value="Kinase-like_dom_sf"/>
</dbReference>
<sequence length="478" mass="53796">MSISTAKARLEQILSSLSHLNLKDDIIDRQDKPIRCGGSCDVFIARSKNLNKKVAVKRIRVHLEDDEAFAKQICKEIRIWEKMLHKNVLPLIGFMLEGSASFPNFVSEWMDYGVLPDYMKAFPRASAETRRVLFGVAAGLAYLHNEGVIHADLKGRNILVSPNKQPLLADFGLSRMLVQSQVTSGSRSQAGTVRWTAKELILDIDDENSKCNMSTDIWAFGMVIYELLSGAVPYHSFKNDFAVARAIGKGKLPENPPLDVNGDPTLFNSLWELSASCWVEYSSRPSAIECLQRLFYLKPKPILRHSEFIGGLTPIFSAAVEDVDEGMELLRTKRIWENSKLDLSNLGKLWDQIKQSFLGVHKGLVDMAQVTKISDDQSSLETHEKCEQIIRRCSDHLDRFVPVLTRARDETDVLLRKLAICKDYWRLALLSQIDEVGPGIQSLGDDVRESAFVDHEAQQFANRLGAIMPSAFQDRVSC</sequence>
<evidence type="ECO:0000313" key="2">
    <source>
        <dbReference type="EMBL" id="KLO18177.1"/>
    </source>
</evidence>
<proteinExistence type="predicted"/>
<keyword evidence="2" id="KW-0808">Transferase</keyword>
<dbReference type="SUPFAM" id="SSF56112">
    <property type="entry name" value="Protein kinase-like (PK-like)"/>
    <property type="match status" value="1"/>
</dbReference>